<evidence type="ECO:0000313" key="2">
    <source>
        <dbReference type="EMBL" id="MBV2358534.1"/>
    </source>
</evidence>
<accession>A0ABS6N3D6</accession>
<organism evidence="2 3">
    <name type="scientific">Thalassococcus arenae</name>
    <dbReference type="NCBI Taxonomy" id="2851652"/>
    <lineage>
        <taxon>Bacteria</taxon>
        <taxon>Pseudomonadati</taxon>
        <taxon>Pseudomonadota</taxon>
        <taxon>Alphaproteobacteria</taxon>
        <taxon>Rhodobacterales</taxon>
        <taxon>Roseobacteraceae</taxon>
        <taxon>Thalassococcus</taxon>
    </lineage>
</organism>
<gene>
    <name evidence="2" type="ORF">KUH32_01990</name>
</gene>
<dbReference type="Proteomes" id="UP001166293">
    <property type="component" value="Unassembled WGS sequence"/>
</dbReference>
<keyword evidence="3" id="KW-1185">Reference proteome</keyword>
<proteinExistence type="predicted"/>
<dbReference type="Pfam" id="PF20056">
    <property type="entry name" value="DUF6455"/>
    <property type="match status" value="1"/>
</dbReference>
<evidence type="ECO:0000313" key="3">
    <source>
        <dbReference type="Proteomes" id="UP001166293"/>
    </source>
</evidence>
<dbReference type="InterPro" id="IPR045601">
    <property type="entry name" value="DUF6455"/>
</dbReference>
<protein>
    <submittedName>
        <fullName evidence="2">Adenylosuccinate lyase</fullName>
    </submittedName>
</protein>
<keyword evidence="2" id="KW-0456">Lyase</keyword>
<sequence>MDLFRTLSRSAGLATEMAGRMGDDPAGAVAADPETQAAHYRSLVMRCAFCTHQADCAETLSSGRVVSAAPDYCRNRHLWPDGRRATTTG</sequence>
<dbReference type="GO" id="GO:0016829">
    <property type="term" value="F:lyase activity"/>
    <property type="evidence" value="ECO:0007669"/>
    <property type="project" value="UniProtKB-KW"/>
</dbReference>
<evidence type="ECO:0000259" key="1">
    <source>
        <dbReference type="Pfam" id="PF20056"/>
    </source>
</evidence>
<dbReference type="RefSeq" id="WP_217776389.1">
    <property type="nucleotide sequence ID" value="NZ_JAHRWL010000001.1"/>
</dbReference>
<dbReference type="EMBL" id="JAHRWL010000001">
    <property type="protein sequence ID" value="MBV2358534.1"/>
    <property type="molecule type" value="Genomic_DNA"/>
</dbReference>
<name>A0ABS6N3D6_9RHOB</name>
<comment type="caution">
    <text evidence="2">The sequence shown here is derived from an EMBL/GenBank/DDBJ whole genome shotgun (WGS) entry which is preliminary data.</text>
</comment>
<reference evidence="2" key="1">
    <citation type="submission" date="2021-06" db="EMBL/GenBank/DDBJ databases">
        <title>Thalassococcus sp. CAU 1522 isolated from sea sand, Republic of Korea.</title>
        <authorList>
            <person name="Kim W."/>
        </authorList>
    </citation>
    <scope>NUCLEOTIDE SEQUENCE</scope>
    <source>
        <strain evidence="2">CAU 1522</strain>
    </source>
</reference>
<feature type="domain" description="DUF6455" evidence="1">
    <location>
        <begin position="1"/>
        <end position="78"/>
    </location>
</feature>